<evidence type="ECO:0000256" key="1">
    <source>
        <dbReference type="ARBA" id="ARBA00004635"/>
    </source>
</evidence>
<evidence type="ECO:0000256" key="3">
    <source>
        <dbReference type="ARBA" id="ARBA00022544"/>
    </source>
</evidence>
<evidence type="ECO:0000313" key="11">
    <source>
        <dbReference type="Proteomes" id="UP000032431"/>
    </source>
</evidence>
<dbReference type="OrthoDB" id="9816067at2"/>
<comment type="similarity">
    <text evidence="2">Belongs to the GerABKC lipoprotein family.</text>
</comment>
<evidence type="ECO:0000256" key="2">
    <source>
        <dbReference type="ARBA" id="ARBA00007886"/>
    </source>
</evidence>
<keyword evidence="6" id="KW-0564">Palmitate</keyword>
<dbReference type="Gene3D" id="6.20.190.10">
    <property type="entry name" value="Nutrient germinant receptor protein C, domain 1"/>
    <property type="match status" value="1"/>
</dbReference>
<evidence type="ECO:0008006" key="12">
    <source>
        <dbReference type="Google" id="ProtNLM"/>
    </source>
</evidence>
<proteinExistence type="inferred from homology"/>
<evidence type="ECO:0000259" key="8">
    <source>
        <dbReference type="Pfam" id="PF05504"/>
    </source>
</evidence>
<accession>A0A078KQ90</accession>
<protein>
    <recommendedName>
        <fullName evidence="12">Germination protein, Ger(X)C family</fullName>
    </recommendedName>
</protein>
<organism evidence="10 11">
    <name type="scientific">[Clostridium] cellulosi</name>
    <dbReference type="NCBI Taxonomy" id="29343"/>
    <lineage>
        <taxon>Bacteria</taxon>
        <taxon>Bacillati</taxon>
        <taxon>Bacillota</taxon>
        <taxon>Clostridia</taxon>
        <taxon>Eubacteriales</taxon>
        <taxon>Oscillospiraceae</taxon>
        <taxon>Oscillospiraceae incertae sedis</taxon>
    </lineage>
</organism>
<dbReference type="GO" id="GO:0016020">
    <property type="term" value="C:membrane"/>
    <property type="evidence" value="ECO:0007669"/>
    <property type="project" value="UniProtKB-SubCell"/>
</dbReference>
<evidence type="ECO:0000256" key="7">
    <source>
        <dbReference type="ARBA" id="ARBA00023288"/>
    </source>
</evidence>
<dbReference type="PATRIC" id="fig|29343.3.peg.178"/>
<gene>
    <name evidence="10" type="ORF">CCDG5_0177</name>
</gene>
<dbReference type="PANTHER" id="PTHR35789">
    <property type="entry name" value="SPORE GERMINATION PROTEIN B3"/>
    <property type="match status" value="1"/>
</dbReference>
<dbReference type="KEGG" id="ccel:CCDG5_0177"/>
<evidence type="ECO:0000313" key="10">
    <source>
        <dbReference type="EMBL" id="CDZ23320.1"/>
    </source>
</evidence>
<feature type="domain" description="Spore germination protein N-terminal" evidence="9">
    <location>
        <begin position="24"/>
        <end position="200"/>
    </location>
</feature>
<keyword evidence="11" id="KW-1185">Reference proteome</keyword>
<dbReference type="HOGENOM" id="CLU_051140_0_0_9"/>
<dbReference type="Gene3D" id="3.30.300.210">
    <property type="entry name" value="Nutrient germinant receptor protein C, domain 3"/>
    <property type="match status" value="1"/>
</dbReference>
<dbReference type="InterPro" id="IPR046953">
    <property type="entry name" value="Spore_GerAC-like_C"/>
</dbReference>
<evidence type="ECO:0000256" key="6">
    <source>
        <dbReference type="ARBA" id="ARBA00023139"/>
    </source>
</evidence>
<dbReference type="InterPro" id="IPR008844">
    <property type="entry name" value="Spore_GerAC-like"/>
</dbReference>
<dbReference type="PROSITE" id="PS51257">
    <property type="entry name" value="PROKAR_LIPOPROTEIN"/>
    <property type="match status" value="1"/>
</dbReference>
<dbReference type="InterPro" id="IPR038501">
    <property type="entry name" value="Spore_GerAC_C_sf"/>
</dbReference>
<dbReference type="Pfam" id="PF05504">
    <property type="entry name" value="Spore_GerAC"/>
    <property type="match status" value="1"/>
</dbReference>
<evidence type="ECO:0000259" key="9">
    <source>
        <dbReference type="Pfam" id="PF25198"/>
    </source>
</evidence>
<feature type="domain" description="Spore germination GerAC-like C-terminal" evidence="8">
    <location>
        <begin position="213"/>
        <end position="376"/>
    </location>
</feature>
<dbReference type="GO" id="GO:0009847">
    <property type="term" value="P:spore germination"/>
    <property type="evidence" value="ECO:0007669"/>
    <property type="project" value="InterPro"/>
</dbReference>
<dbReference type="PANTHER" id="PTHR35789:SF1">
    <property type="entry name" value="SPORE GERMINATION PROTEIN B3"/>
    <property type="match status" value="1"/>
</dbReference>
<dbReference type="AlphaFoldDB" id="A0A078KQ90"/>
<keyword evidence="5" id="KW-0472">Membrane</keyword>
<dbReference type="Proteomes" id="UP000032431">
    <property type="component" value="Chromosome I"/>
</dbReference>
<dbReference type="InterPro" id="IPR057336">
    <property type="entry name" value="GerAC_N"/>
</dbReference>
<dbReference type="EMBL" id="LM995447">
    <property type="protein sequence ID" value="CDZ23320.1"/>
    <property type="molecule type" value="Genomic_DNA"/>
</dbReference>
<dbReference type="STRING" id="29343.CCDG5_0177"/>
<dbReference type="Pfam" id="PF25198">
    <property type="entry name" value="Spore_GerAC_N"/>
    <property type="match status" value="1"/>
</dbReference>
<evidence type="ECO:0000256" key="5">
    <source>
        <dbReference type="ARBA" id="ARBA00023136"/>
    </source>
</evidence>
<evidence type="ECO:0000256" key="4">
    <source>
        <dbReference type="ARBA" id="ARBA00022729"/>
    </source>
</evidence>
<keyword evidence="4" id="KW-0732">Signal</keyword>
<reference evidence="11" key="1">
    <citation type="submission" date="2014-07" db="EMBL/GenBank/DDBJ databases">
        <authorList>
            <person name="Wibberg D."/>
        </authorList>
    </citation>
    <scope>NUCLEOTIDE SEQUENCE [LARGE SCALE GENOMIC DNA]</scope>
    <source>
        <strain evidence="11">DG5</strain>
    </source>
</reference>
<dbReference type="NCBIfam" id="TIGR02887">
    <property type="entry name" value="spore_ger_x_C"/>
    <property type="match status" value="1"/>
</dbReference>
<name>A0A078KQ90_9FIRM</name>
<comment type="subcellular location">
    <subcellularLocation>
        <location evidence="1">Membrane</location>
        <topology evidence="1">Lipid-anchor</topology>
    </subcellularLocation>
</comment>
<keyword evidence="7" id="KW-0449">Lipoprotein</keyword>
<keyword evidence="3" id="KW-0309">Germination</keyword>
<sequence>MKKLKVIVIFLLTISTIFTTGCWNYREVESLSIVAGVGIDKSERQKYHLTFDLVDMTGGGTSSGSESANPATTTIETDGRTIFEAIRNATKECGKRLYFSDCKVIVISSELAKEGISPIVDFFSRDAEIRRNIRIFVAKEQTAKELFKTKPVANTIVGYEIETMIEADQKYLSKNVPIRLFEVNNIIKSDGISLTVPIVKRSAANPETTQIGGTAIFKKDKLVGYVDNDETQYIYIIKDEAKAGPLVLDKKINGNSITLELYSSKTWIKPVISNGEIKMEINVTAKAALAENETNKDYCSEDGIAKVQKLGEETIKNHCSRIIKTVQEQYGSDIFGFGLLVKYRYKSAWDELKANWDEKFKTVKYDINAKINITNSATLKSKKSGGLNAGVCSMHCALCYPFHL</sequence>